<gene>
    <name evidence="3" type="ORF">AJ79_02939</name>
</gene>
<sequence length="95" mass="10677">MSLRVLMLSYRKPGTTPEQFKAYYDEVHVPLMQYLTGPLFPLSHTRRYVQRTRSTGDATTGDSVSQHPASILSGAQADFVFDAITEMVFEGQDAF</sequence>
<dbReference type="InterPro" id="IPR011008">
    <property type="entry name" value="Dimeric_a/b-barrel"/>
</dbReference>
<dbReference type="Proteomes" id="UP000223968">
    <property type="component" value="Unassembled WGS sequence"/>
</dbReference>
<protein>
    <recommendedName>
        <fullName evidence="2">EthD domain-containing protein</fullName>
    </recommendedName>
</protein>
<evidence type="ECO:0000313" key="3">
    <source>
        <dbReference type="EMBL" id="PGH14604.1"/>
    </source>
</evidence>
<comment type="similarity">
    <text evidence="1">Belongs to the tpcK family.</text>
</comment>
<keyword evidence="4" id="KW-1185">Reference proteome</keyword>
<evidence type="ECO:0000313" key="4">
    <source>
        <dbReference type="Proteomes" id="UP000223968"/>
    </source>
</evidence>
<evidence type="ECO:0000259" key="2">
    <source>
        <dbReference type="Pfam" id="PF07110"/>
    </source>
</evidence>
<dbReference type="GO" id="GO:0016491">
    <property type="term" value="F:oxidoreductase activity"/>
    <property type="evidence" value="ECO:0007669"/>
    <property type="project" value="InterPro"/>
</dbReference>
<proteinExistence type="inferred from homology"/>
<dbReference type="InterPro" id="IPR009799">
    <property type="entry name" value="EthD_dom"/>
</dbReference>
<dbReference type="SUPFAM" id="SSF54909">
    <property type="entry name" value="Dimeric alpha+beta barrel"/>
    <property type="match status" value="1"/>
</dbReference>
<accession>A0A2B7XS59</accession>
<organism evidence="3 4">
    <name type="scientific">Helicocarpus griseus UAMH5409</name>
    <dbReference type="NCBI Taxonomy" id="1447875"/>
    <lineage>
        <taxon>Eukaryota</taxon>
        <taxon>Fungi</taxon>
        <taxon>Dikarya</taxon>
        <taxon>Ascomycota</taxon>
        <taxon>Pezizomycotina</taxon>
        <taxon>Eurotiomycetes</taxon>
        <taxon>Eurotiomycetidae</taxon>
        <taxon>Onygenales</taxon>
        <taxon>Ajellomycetaceae</taxon>
        <taxon>Helicocarpus</taxon>
    </lineage>
</organism>
<dbReference type="Pfam" id="PF07110">
    <property type="entry name" value="EthD"/>
    <property type="match status" value="1"/>
</dbReference>
<dbReference type="OrthoDB" id="2519291at2759"/>
<dbReference type="Gene3D" id="3.30.70.100">
    <property type="match status" value="1"/>
</dbReference>
<comment type="caution">
    <text evidence="3">The sequence shown here is derived from an EMBL/GenBank/DDBJ whole genome shotgun (WGS) entry which is preliminary data.</text>
</comment>
<reference evidence="3 4" key="1">
    <citation type="submission" date="2017-10" db="EMBL/GenBank/DDBJ databases">
        <title>Comparative genomics in systemic dimorphic fungi from Ajellomycetaceae.</title>
        <authorList>
            <person name="Munoz J.F."/>
            <person name="Mcewen J.G."/>
            <person name="Clay O.K."/>
            <person name="Cuomo C.A."/>
        </authorList>
    </citation>
    <scope>NUCLEOTIDE SEQUENCE [LARGE SCALE GENOMIC DNA]</scope>
    <source>
        <strain evidence="3 4">UAMH5409</strain>
    </source>
</reference>
<dbReference type="AlphaFoldDB" id="A0A2B7XS59"/>
<evidence type="ECO:0000256" key="1">
    <source>
        <dbReference type="ARBA" id="ARBA00005986"/>
    </source>
</evidence>
<feature type="domain" description="EthD" evidence="2">
    <location>
        <begin position="12"/>
        <end position="95"/>
    </location>
</feature>
<dbReference type="STRING" id="1447875.A0A2B7XS59"/>
<name>A0A2B7XS59_9EURO</name>
<dbReference type="EMBL" id="PDNB01000033">
    <property type="protein sequence ID" value="PGH14604.1"/>
    <property type="molecule type" value="Genomic_DNA"/>
</dbReference>